<protein>
    <recommendedName>
        <fullName evidence="12">Methyl-accepting chemotaxis protein</fullName>
    </recommendedName>
</protein>
<sequence>MNTDPFAILAQPNGNFQSERHRFSLRAAGIRLLLLLSLVGAAQITVSFRIADNIAEFNRQAEHATDAVDRAHLLQYHISQIQQYLTDISATGDEDGFDDAKRHAEESRRLLNEILLLLPQSNAAVNEIREKLERFYDVGIEMARVYLAEGKVAGNRAMKQPDTGFDARSNTLIESLDILSRPLERQADSAKNQLNIEVSQMRRWSTALNLLSLLAVIGLCLQGFRQLWNCLGGEPEVVAELANGIATGDLNQSVKLRANDNSSVMAAMLHMSNTIKALLAAMDHMSSEHQKGDIDVMVDTTRFKGGFKTMAQGVNEMVSAHIAVKKQAMACIQLFGEGNLDAPLERFPGKKAFINDTVEQLRGNLKQIVGEIRDIVSAANRGDFSVKMDLTGKAGFTKELSELLNQLSGTVDIAFKDTIDVAEAMEQGNLTKTVTRQYQGAYDQVKQSLNNTVAKLSQTITDVVSAADQLSSASEQIQSTSQSLSQASSEQAASVEETSASIEEMATSIGQNAENAKVTDGMATKASQEAVEGGAAVKQTVEAMKSIAGKIGIIDDIAYQTNMLALNAAIEAARAGDHGKGFAVVAAEVRKLAERSQIAAQEIGQLAETSVSTAESAGRLLDAIVPSIAKTSALVQAIAAASQEQSAGVSQVNTAMNQMNQITQQNAAASEELASTAEEMTGQAEQLQSLMSFFKIASSGGQRRAGTSHGGHAPHAKPTAAKRGAAPSRRHDATGLAPELPYFERF</sequence>
<dbReference type="PROSITE" id="PS50885">
    <property type="entry name" value="HAMP"/>
    <property type="match status" value="1"/>
</dbReference>
<dbReference type="CDD" id="cd17527">
    <property type="entry name" value="HAMP_II"/>
    <property type="match status" value="1"/>
</dbReference>
<evidence type="ECO:0000313" key="11">
    <source>
        <dbReference type="Proteomes" id="UP000077628"/>
    </source>
</evidence>
<dbReference type="Proteomes" id="UP000077628">
    <property type="component" value="Unassembled WGS sequence"/>
</dbReference>
<dbReference type="STRING" id="702114.A1355_18205"/>
<dbReference type="GO" id="GO:0005886">
    <property type="term" value="C:plasma membrane"/>
    <property type="evidence" value="ECO:0007669"/>
    <property type="project" value="TreeGrafter"/>
</dbReference>
<keyword evidence="3 5" id="KW-0807">Transducer</keyword>
<dbReference type="PROSITE" id="PS50111">
    <property type="entry name" value="CHEMOTAXIS_TRANSDUC_2"/>
    <property type="match status" value="1"/>
</dbReference>
<dbReference type="InterPro" id="IPR041395">
    <property type="entry name" value="McpB_HAMP_3rd"/>
</dbReference>
<dbReference type="EMBL" id="LUUK01000021">
    <property type="protein sequence ID" value="OAI27323.1"/>
    <property type="molecule type" value="Genomic_DNA"/>
</dbReference>
<dbReference type="Pfam" id="PF21927">
    <property type="entry name" value="McpB_HAMP_2"/>
    <property type="match status" value="1"/>
</dbReference>
<name>A0A177PCY7_9GAMM</name>
<gene>
    <name evidence="10" type="ORF">A1355_18205</name>
</gene>
<dbReference type="RefSeq" id="WP_064024435.1">
    <property type="nucleotide sequence ID" value="NZ_LUUK01000021.1"/>
</dbReference>
<feature type="coiled-coil region" evidence="6">
    <location>
        <begin position="652"/>
        <end position="690"/>
    </location>
</feature>
<dbReference type="AlphaFoldDB" id="A0A177PCY7"/>
<dbReference type="OrthoDB" id="5560111at2"/>
<dbReference type="Gene3D" id="1.20.120.1530">
    <property type="match status" value="2"/>
</dbReference>
<evidence type="ECO:0000259" key="8">
    <source>
        <dbReference type="PROSITE" id="PS50111"/>
    </source>
</evidence>
<proteinExistence type="inferred from homology"/>
<comment type="caution">
    <text evidence="10">The sequence shown here is derived from an EMBL/GenBank/DDBJ whole genome shotgun (WGS) entry which is preliminary data.</text>
</comment>
<feature type="region of interest" description="Disordered" evidence="7">
    <location>
        <begin position="701"/>
        <end position="746"/>
    </location>
</feature>
<dbReference type="GO" id="GO:0006935">
    <property type="term" value="P:chemotaxis"/>
    <property type="evidence" value="ECO:0007669"/>
    <property type="project" value="UniProtKB-KW"/>
</dbReference>
<dbReference type="GO" id="GO:0007165">
    <property type="term" value="P:signal transduction"/>
    <property type="evidence" value="ECO:0007669"/>
    <property type="project" value="UniProtKB-KW"/>
</dbReference>
<dbReference type="GO" id="GO:0004888">
    <property type="term" value="F:transmembrane signaling receptor activity"/>
    <property type="evidence" value="ECO:0007669"/>
    <property type="project" value="TreeGrafter"/>
</dbReference>
<evidence type="ECO:0000256" key="5">
    <source>
        <dbReference type="PROSITE-ProRule" id="PRU00284"/>
    </source>
</evidence>
<evidence type="ECO:0000313" key="10">
    <source>
        <dbReference type="EMBL" id="OAI27323.1"/>
    </source>
</evidence>
<evidence type="ECO:0000256" key="7">
    <source>
        <dbReference type="SAM" id="MobiDB-lite"/>
    </source>
</evidence>
<evidence type="ECO:0000256" key="1">
    <source>
        <dbReference type="ARBA" id="ARBA00004370"/>
    </source>
</evidence>
<keyword evidence="2" id="KW-0145">Chemotaxis</keyword>
<dbReference type="SMART" id="SM00283">
    <property type="entry name" value="MA"/>
    <property type="match status" value="1"/>
</dbReference>
<dbReference type="FunFam" id="1.10.287.950:FF:000001">
    <property type="entry name" value="Methyl-accepting chemotaxis sensory transducer"/>
    <property type="match status" value="1"/>
</dbReference>
<keyword evidence="11" id="KW-1185">Reference proteome</keyword>
<dbReference type="CDD" id="cd17528">
    <property type="entry name" value="HAMP_III"/>
    <property type="match status" value="1"/>
</dbReference>
<dbReference type="InterPro" id="IPR004089">
    <property type="entry name" value="MCPsignal_dom"/>
</dbReference>
<comment type="subcellular location">
    <subcellularLocation>
        <location evidence="1">Membrane</location>
    </subcellularLocation>
</comment>
<dbReference type="InterPro" id="IPR003660">
    <property type="entry name" value="HAMP_dom"/>
</dbReference>
<dbReference type="CDD" id="cd11386">
    <property type="entry name" value="MCP_signal"/>
    <property type="match status" value="1"/>
</dbReference>
<dbReference type="PANTHER" id="PTHR43531">
    <property type="entry name" value="PROTEIN ICFG"/>
    <property type="match status" value="1"/>
</dbReference>
<feature type="region of interest" description="Disordered" evidence="7">
    <location>
        <begin position="481"/>
        <end position="500"/>
    </location>
</feature>
<feature type="domain" description="Methyl-accepting transducer" evidence="8">
    <location>
        <begin position="466"/>
        <end position="681"/>
    </location>
</feature>
<evidence type="ECO:0000256" key="4">
    <source>
        <dbReference type="ARBA" id="ARBA00029447"/>
    </source>
</evidence>
<dbReference type="SUPFAM" id="SSF58104">
    <property type="entry name" value="Methyl-accepting chemotaxis protein (MCP) signaling domain"/>
    <property type="match status" value="1"/>
</dbReference>
<keyword evidence="6" id="KW-0175">Coiled coil</keyword>
<comment type="similarity">
    <text evidence="4">Belongs to the methyl-accepting chemotaxis (MCP) protein family.</text>
</comment>
<organism evidence="10 11">
    <name type="scientific">Methylomonas koyamae</name>
    <dbReference type="NCBI Taxonomy" id="702114"/>
    <lineage>
        <taxon>Bacteria</taxon>
        <taxon>Pseudomonadati</taxon>
        <taxon>Pseudomonadota</taxon>
        <taxon>Gammaproteobacteria</taxon>
        <taxon>Methylococcales</taxon>
        <taxon>Methylococcaceae</taxon>
        <taxon>Methylomonas</taxon>
    </lineage>
</organism>
<evidence type="ECO:0000256" key="2">
    <source>
        <dbReference type="ARBA" id="ARBA00022500"/>
    </source>
</evidence>
<reference evidence="11" key="1">
    <citation type="submission" date="2016-03" db="EMBL/GenBank/DDBJ databases">
        <authorList>
            <person name="Heylen K."/>
            <person name="De Vos P."/>
            <person name="Vekeman B."/>
        </authorList>
    </citation>
    <scope>NUCLEOTIDE SEQUENCE [LARGE SCALE GENOMIC DNA]</scope>
    <source>
        <strain evidence="11">R-45383</strain>
    </source>
</reference>
<evidence type="ECO:0000259" key="9">
    <source>
        <dbReference type="PROSITE" id="PS50885"/>
    </source>
</evidence>
<dbReference type="PANTHER" id="PTHR43531:SF11">
    <property type="entry name" value="METHYL-ACCEPTING CHEMOTAXIS PROTEIN 3"/>
    <property type="match status" value="1"/>
</dbReference>
<dbReference type="Gene3D" id="1.10.287.950">
    <property type="entry name" value="Methyl-accepting chemotaxis protein"/>
    <property type="match status" value="1"/>
</dbReference>
<accession>A0A177PCY7</accession>
<dbReference type="Pfam" id="PF00015">
    <property type="entry name" value="MCPsignal"/>
    <property type="match status" value="1"/>
</dbReference>
<evidence type="ECO:0008006" key="12">
    <source>
        <dbReference type="Google" id="ProtNLM"/>
    </source>
</evidence>
<dbReference type="InterPro" id="IPR054421">
    <property type="entry name" value="McpB_HAMP_2nd"/>
</dbReference>
<evidence type="ECO:0000256" key="6">
    <source>
        <dbReference type="SAM" id="Coils"/>
    </source>
</evidence>
<evidence type="ECO:0000256" key="3">
    <source>
        <dbReference type="ARBA" id="ARBA00023224"/>
    </source>
</evidence>
<dbReference type="Pfam" id="PF18575">
    <property type="entry name" value="HAMP_N3"/>
    <property type="match status" value="1"/>
</dbReference>
<dbReference type="Pfam" id="PF18947">
    <property type="entry name" value="HAMP_2"/>
    <property type="match status" value="1"/>
</dbReference>
<feature type="domain" description="HAMP" evidence="9">
    <location>
        <begin position="420"/>
        <end position="461"/>
    </location>
</feature>
<dbReference type="InterPro" id="IPR051310">
    <property type="entry name" value="MCP_chemotaxis"/>
</dbReference>